<dbReference type="Pfam" id="PF06996">
    <property type="entry name" value="T6SS_TssG"/>
    <property type="match status" value="1"/>
</dbReference>
<feature type="region of interest" description="Disordered" evidence="1">
    <location>
        <begin position="1"/>
        <end position="56"/>
    </location>
</feature>
<gene>
    <name evidence="2" type="ORF">FHS88_002771</name>
</gene>
<evidence type="ECO:0000256" key="1">
    <source>
        <dbReference type="SAM" id="MobiDB-lite"/>
    </source>
</evidence>
<evidence type="ECO:0000313" key="3">
    <source>
        <dbReference type="Proteomes" id="UP000562254"/>
    </source>
</evidence>
<proteinExistence type="predicted"/>
<keyword evidence="3" id="KW-1185">Reference proteome</keyword>
<protein>
    <submittedName>
        <fullName evidence="2">Type VI secretion system protein ImpH</fullName>
    </submittedName>
</protein>
<dbReference type="PANTHER" id="PTHR35564">
    <property type="match status" value="1"/>
</dbReference>
<dbReference type="AlphaFoldDB" id="A0A840XRT0"/>
<dbReference type="Proteomes" id="UP000562254">
    <property type="component" value="Unassembled WGS sequence"/>
</dbReference>
<dbReference type="NCBIfam" id="TIGR03347">
    <property type="entry name" value="VI_chp_1"/>
    <property type="match status" value="1"/>
</dbReference>
<evidence type="ECO:0000313" key="2">
    <source>
        <dbReference type="EMBL" id="MBB5690636.1"/>
    </source>
</evidence>
<dbReference type="RefSeq" id="WP_184485627.1">
    <property type="nucleotide sequence ID" value="NZ_JAAEDJ010000202.1"/>
</dbReference>
<comment type="caution">
    <text evidence="2">The sequence shown here is derived from an EMBL/GenBank/DDBJ whole genome shotgun (WGS) entry which is preliminary data.</text>
</comment>
<accession>A0A840XRT0</accession>
<feature type="compositionally biased region" description="Pro residues" evidence="1">
    <location>
        <begin position="46"/>
        <end position="55"/>
    </location>
</feature>
<dbReference type="EMBL" id="JACIJE010000007">
    <property type="protein sequence ID" value="MBB5690636.1"/>
    <property type="molecule type" value="Genomic_DNA"/>
</dbReference>
<name>A0A840XRT0_9PROT</name>
<dbReference type="PANTHER" id="PTHR35564:SF4">
    <property type="entry name" value="CYTOPLASMIC PROTEIN"/>
    <property type="match status" value="1"/>
</dbReference>
<organism evidence="2 3">
    <name type="scientific">Neoroseomonas alkaliterrae</name>
    <dbReference type="NCBI Taxonomy" id="1452450"/>
    <lineage>
        <taxon>Bacteria</taxon>
        <taxon>Pseudomonadati</taxon>
        <taxon>Pseudomonadota</taxon>
        <taxon>Alphaproteobacteria</taxon>
        <taxon>Acetobacterales</taxon>
        <taxon>Acetobacteraceae</taxon>
        <taxon>Neoroseomonas</taxon>
    </lineage>
</organism>
<dbReference type="InterPro" id="IPR010732">
    <property type="entry name" value="T6SS_TssG-like"/>
</dbReference>
<sequence length="377" mass="40122">MSGPETPASGAEPPPSDPAPEAEAPPALPDIAAMAVATEEAAAATRPPPEPPPSPVLIALSPVERLRREPARFDIDQAAMIALAASGLPRDEPEELRLRTGTRLAMPGGAVLAAKPAEGELTLGTFGLTGAGGALPRHHSAMVAAEQRKRSLALHAFLDMLGRRTTGLYVKAGAKYRPTRNPEPTERALSAAIGMATPHLVDRLRLPKQALLYHAGNLAARSRSAERLRAMLEAETGRRVEIEEFAGGFIRLPESEQTRLPKGRDAPQHAALGVSAAAGAQVWDPQARLIIRFGPLGRAEFESLLPGTPAWLRITQLARLFVGPDTAFAVNLVLRADEVPAANLAAGARLGWTSWMGASRPRRKDARDALFEPREVV</sequence>
<feature type="compositionally biased region" description="Low complexity" evidence="1">
    <location>
        <begin position="19"/>
        <end position="45"/>
    </location>
</feature>
<reference evidence="2 3" key="1">
    <citation type="submission" date="2020-08" db="EMBL/GenBank/DDBJ databases">
        <title>Genomic Encyclopedia of Type Strains, Phase IV (KMG-IV): sequencing the most valuable type-strain genomes for metagenomic binning, comparative biology and taxonomic classification.</title>
        <authorList>
            <person name="Goeker M."/>
        </authorList>
    </citation>
    <scope>NUCLEOTIDE SEQUENCE [LARGE SCALE GENOMIC DNA]</scope>
    <source>
        <strain evidence="2 3">DSM 25895</strain>
    </source>
</reference>